<dbReference type="NCBIfam" id="TIGR03568">
    <property type="entry name" value="NeuC_NnaA"/>
    <property type="match status" value="1"/>
</dbReference>
<dbReference type="PANTHER" id="PTHR43174:SF3">
    <property type="entry name" value="UDP-N-ACETYLGLUCOSAMINE 2-EPIMERASE"/>
    <property type="match status" value="1"/>
</dbReference>
<dbReference type="Gene3D" id="3.40.50.2000">
    <property type="entry name" value="Glycogen Phosphorylase B"/>
    <property type="match status" value="2"/>
</dbReference>
<dbReference type="GO" id="GO:0006047">
    <property type="term" value="P:UDP-N-acetylglucosamine metabolic process"/>
    <property type="evidence" value="ECO:0007669"/>
    <property type="project" value="InterPro"/>
</dbReference>
<dbReference type="InterPro" id="IPR029767">
    <property type="entry name" value="WecB-like"/>
</dbReference>
<gene>
    <name evidence="2" type="primary">neuC</name>
    <name evidence="2" type="ORF">PY771_13225</name>
</gene>
<reference evidence="2" key="1">
    <citation type="submission" date="2023-02" db="EMBL/GenBank/DDBJ databases">
        <title>The sequence of Aeromonas hydrophila K533.</title>
        <authorList>
            <person name="Luo X."/>
        </authorList>
    </citation>
    <scope>NUCLEOTIDE SEQUENCE</scope>
    <source>
        <strain evidence="2">K533</strain>
    </source>
</reference>
<dbReference type="EMBL" id="CP118942">
    <property type="protein sequence ID" value="WEE24642.1"/>
    <property type="molecule type" value="Genomic_DNA"/>
</dbReference>
<name>A0AAX3NZT1_AERHY</name>
<accession>A0AAX3NZT1</accession>
<sequence>MKILALTSIRSEYDLMSYVYRKLDNDPEIDLRLLVGGCHNSPSFGMTIEEIKKDGFKILCEIDSLIDSDSGSARIKSASVLLISSIDIVKSFSPDLIIYAGDREDVMIGALLGGYLGIPTIHFFGGDHASDGHIDNPIRHAVSKLSTCHFVSVDEHVSRLKRIGEPQHRIYNIGSVALDKFQEIPARTDILQHVSGTNIKKKSALLIFHPVEDEIAIADQIIVGMMNALIEDDYHVFAGLPNSDHGNYKIRRALEKYIGNDNVTLYGNLPRDSFVQLFKACSLIIGNSSAGLLEAASVPIPCINVGMRQRGRLSAGNVIFVDPNVEHIKKALSEVKCPDFLDRIEHLSNPYGDGHASDRAVELIKSIDFLGMQRKYEDPLNVGS</sequence>
<dbReference type="AlphaFoldDB" id="A0AAX3NZT1"/>
<evidence type="ECO:0000313" key="2">
    <source>
        <dbReference type="EMBL" id="WEE24642.1"/>
    </source>
</evidence>
<protein>
    <submittedName>
        <fullName evidence="2">UDP-N-acetylglucosamine 2-epimerase</fullName>
        <ecNumber evidence="2">3.2.1.183</ecNumber>
    </submittedName>
</protein>
<dbReference type="RefSeq" id="WP_275115478.1">
    <property type="nucleotide sequence ID" value="NZ_CP118942.1"/>
</dbReference>
<keyword evidence="2" id="KW-0378">Hydrolase</keyword>
<dbReference type="Proteomes" id="UP001214666">
    <property type="component" value="Chromosome"/>
</dbReference>
<evidence type="ECO:0000259" key="1">
    <source>
        <dbReference type="Pfam" id="PF02350"/>
    </source>
</evidence>
<evidence type="ECO:0000313" key="3">
    <source>
        <dbReference type="Proteomes" id="UP001214666"/>
    </source>
</evidence>
<organism evidence="2 3">
    <name type="scientific">Aeromonas hydrophila</name>
    <dbReference type="NCBI Taxonomy" id="644"/>
    <lineage>
        <taxon>Bacteria</taxon>
        <taxon>Pseudomonadati</taxon>
        <taxon>Pseudomonadota</taxon>
        <taxon>Gammaproteobacteria</taxon>
        <taxon>Aeromonadales</taxon>
        <taxon>Aeromonadaceae</taxon>
        <taxon>Aeromonas</taxon>
    </lineage>
</organism>
<dbReference type="PANTHER" id="PTHR43174">
    <property type="entry name" value="UDP-N-ACETYLGLUCOSAMINE 2-EPIMERASE"/>
    <property type="match status" value="1"/>
</dbReference>
<feature type="domain" description="UDP-N-acetylglucosamine 2-epimerase" evidence="1">
    <location>
        <begin position="21"/>
        <end position="365"/>
    </location>
</feature>
<dbReference type="InterPro" id="IPR003331">
    <property type="entry name" value="UDP_GlcNAc_Epimerase_2_dom"/>
</dbReference>
<dbReference type="EC" id="3.2.1.183" evidence="2"/>
<dbReference type="GO" id="GO:0004553">
    <property type="term" value="F:hydrolase activity, hydrolyzing O-glycosyl compounds"/>
    <property type="evidence" value="ECO:0007669"/>
    <property type="project" value="InterPro"/>
</dbReference>
<dbReference type="SUPFAM" id="SSF53756">
    <property type="entry name" value="UDP-Glycosyltransferase/glycogen phosphorylase"/>
    <property type="match status" value="1"/>
</dbReference>
<dbReference type="InterPro" id="IPR020004">
    <property type="entry name" value="UDP-GlcNAc_Epase"/>
</dbReference>
<proteinExistence type="predicted"/>
<dbReference type="Pfam" id="PF02350">
    <property type="entry name" value="Epimerase_2"/>
    <property type="match status" value="1"/>
</dbReference>
<keyword evidence="2" id="KW-0326">Glycosidase</keyword>